<dbReference type="Proteomes" id="UP001634394">
    <property type="component" value="Unassembled WGS sequence"/>
</dbReference>
<proteinExistence type="predicted"/>
<reference evidence="1 2" key="1">
    <citation type="submission" date="2024-11" db="EMBL/GenBank/DDBJ databases">
        <title>Chromosome-level genome assembly of the freshwater bivalve Anodonta woodiana.</title>
        <authorList>
            <person name="Chen X."/>
        </authorList>
    </citation>
    <scope>NUCLEOTIDE SEQUENCE [LARGE SCALE GENOMIC DNA]</scope>
    <source>
        <strain evidence="1">MN2024</strain>
        <tissue evidence="1">Gills</tissue>
    </source>
</reference>
<protein>
    <recommendedName>
        <fullName evidence="3">HAT C-terminal dimerisation domain-containing protein</fullName>
    </recommendedName>
</protein>
<gene>
    <name evidence="1" type="ORF">ACJMK2_007366</name>
</gene>
<name>A0ABD3VIQ7_SINWO</name>
<accession>A0ABD3VIQ7</accession>
<dbReference type="SUPFAM" id="SSF53098">
    <property type="entry name" value="Ribonuclease H-like"/>
    <property type="match status" value="1"/>
</dbReference>
<dbReference type="EMBL" id="JBJQND010000011">
    <property type="protein sequence ID" value="KAL3861330.1"/>
    <property type="molecule type" value="Genomic_DNA"/>
</dbReference>
<evidence type="ECO:0008006" key="3">
    <source>
        <dbReference type="Google" id="ProtNLM"/>
    </source>
</evidence>
<evidence type="ECO:0000313" key="1">
    <source>
        <dbReference type="EMBL" id="KAL3861330.1"/>
    </source>
</evidence>
<keyword evidence="2" id="KW-1185">Reference proteome</keyword>
<sequence length="161" mass="18606">MDWQAFDHCIIAKNSSFEFGKDSLNKLIRWFSSIIPNYQESVISKIGEQHDDFKFLIAEKVKTGSIQTFTDVVSCVLKNKDMKELSSLLDICGTFQASSVDCKRGFSLMKSIKTKSRNRLQVNHLDNLMRIKFHFHQEALLISMRFTSIGPHTKTDVNRRQ</sequence>
<comment type="caution">
    <text evidence="1">The sequence shown here is derived from an EMBL/GenBank/DDBJ whole genome shotgun (WGS) entry which is preliminary data.</text>
</comment>
<dbReference type="AlphaFoldDB" id="A0ABD3VIQ7"/>
<organism evidence="1 2">
    <name type="scientific">Sinanodonta woodiana</name>
    <name type="common">Chinese pond mussel</name>
    <name type="synonym">Anodonta woodiana</name>
    <dbReference type="NCBI Taxonomy" id="1069815"/>
    <lineage>
        <taxon>Eukaryota</taxon>
        <taxon>Metazoa</taxon>
        <taxon>Spiralia</taxon>
        <taxon>Lophotrochozoa</taxon>
        <taxon>Mollusca</taxon>
        <taxon>Bivalvia</taxon>
        <taxon>Autobranchia</taxon>
        <taxon>Heteroconchia</taxon>
        <taxon>Palaeoheterodonta</taxon>
        <taxon>Unionida</taxon>
        <taxon>Unionoidea</taxon>
        <taxon>Unionidae</taxon>
        <taxon>Unioninae</taxon>
        <taxon>Sinanodonta</taxon>
    </lineage>
</organism>
<dbReference type="InterPro" id="IPR012337">
    <property type="entry name" value="RNaseH-like_sf"/>
</dbReference>
<evidence type="ECO:0000313" key="2">
    <source>
        <dbReference type="Proteomes" id="UP001634394"/>
    </source>
</evidence>